<dbReference type="Proteomes" id="UP000027980">
    <property type="component" value="Chromosome"/>
</dbReference>
<dbReference type="KEGG" id="tap:GZ22_07970"/>
<name>A0A075LKW7_9BACI</name>
<reference evidence="1 2" key="1">
    <citation type="submission" date="2014-07" db="EMBL/GenBank/DDBJ databases">
        <title>Complete genome sequence of a moderately halophilic bacterium Terribacillus aidingensis MP602, isolated from Cryptomeria fortunei in Tianmu mountain in China.</title>
        <authorList>
            <person name="Wang Y."/>
            <person name="Lu P."/>
            <person name="Zhang L."/>
        </authorList>
    </citation>
    <scope>NUCLEOTIDE SEQUENCE [LARGE SCALE GENOMIC DNA]</scope>
    <source>
        <strain evidence="1 2">MP602</strain>
    </source>
</reference>
<dbReference type="Gene3D" id="3.40.190.10">
    <property type="entry name" value="Periplasmic binding protein-like II"/>
    <property type="match status" value="1"/>
</dbReference>
<dbReference type="HOGENOM" id="CLU_2884412_0_0_9"/>
<evidence type="ECO:0000313" key="1">
    <source>
        <dbReference type="EMBL" id="AIF66577.1"/>
    </source>
</evidence>
<accession>A0A075LKW7</accession>
<protein>
    <submittedName>
        <fullName evidence="1">Uncharacterized protein</fullName>
    </submittedName>
</protein>
<dbReference type="EMBL" id="CP008876">
    <property type="protein sequence ID" value="AIF66577.1"/>
    <property type="molecule type" value="Genomic_DNA"/>
</dbReference>
<sequence length="63" mass="6882">MQLKRTSHYAKAGYALGYTVDDMFQQVQLTLEVIFEGEEIATVAGFVVEGLGISILSDLEGLD</sequence>
<dbReference type="GeneID" id="34220970"/>
<gene>
    <name evidence="1" type="ORF">GZ22_07970</name>
</gene>
<dbReference type="RefSeq" id="WP_038560755.1">
    <property type="nucleotide sequence ID" value="NZ_CP008876.1"/>
</dbReference>
<proteinExistence type="predicted"/>
<organism evidence="1 2">
    <name type="scientific">Terribacillus saccharophilus</name>
    <dbReference type="NCBI Taxonomy" id="361277"/>
    <lineage>
        <taxon>Bacteria</taxon>
        <taxon>Bacillati</taxon>
        <taxon>Bacillota</taxon>
        <taxon>Bacilli</taxon>
        <taxon>Bacillales</taxon>
        <taxon>Bacillaceae</taxon>
        <taxon>Terribacillus</taxon>
    </lineage>
</organism>
<evidence type="ECO:0000313" key="2">
    <source>
        <dbReference type="Proteomes" id="UP000027980"/>
    </source>
</evidence>
<dbReference type="AlphaFoldDB" id="A0A075LKW7"/>